<sequence>MSSLGKRKERETDEEKQHGSTLFVSNLPYTATSTDLQTLFSDIAPVRSAFVVTETGTGVSKGVGYVSFSIKEDAQAAFDKISTDGLNLVGRNLRVQWADSKPKEKGDKTKKESKPIPPPRPHYPKATNDPLAIRTVIVSGIASNIDSKVLWKKFRKYQGAEKVDWPVQVSGQPDTAHVVFSTPQNALDAVNKLHAHVFKGNLLSVGLKKRLDNLQKPSGQKESSAAPSHAARLIIRNIPFNTTEQDLRALFLPYGPIYSVHIPAEKRTDEEAVDPSKNTRTRGFAFVWMMSKKDAERGMEGCNGKVLRAGMAENMIGDKQKRKKQRRIEKKMKEGMKKEKAEQEVEAEADGDEEEDDRSDERTIAVDWALSKDRWEEEKAKIVVEDEDSESGSDDASGESEDENDEGVGLHDGDDSESGSDQSGSDADESDNDSEVPVKPQLPAPEAGTTLFVRNVPFTATDDELRSLFRAFGPLRYARITMDLETGRSRGTGFACFWNKDDADKVIEQSDLLRSETGLNEAPIPNPFKLPSILTPDPSSSLARSLVLQGRTLDVVRAVTRDQAGRLKEEGERRREKADKRNMYLLREGVILPNAPAAATLSPAELERRASSFSARKALLKSNPSLYISKTRLSIRQIPVFVTERMLRRLSVHAVKAFKAEVKKGERTGLTPDETHVEPDPDAEQEQPTGKGEKATKKGQFRKSAVQQAKLVRQQERVDPITGKGRSKGYGFVEMHTHADALRVLRWANNNSDIGDLLEEWWKEELAHLLKAEKLKPDKDATRLKKIEDEIAKDVPKKSKGTLVVEFSIENVQVVKRRQTQQEERRKLHLVKSSLLQNQRNPLRRRNKNSAVVRVKAGGDDVKPKPGQGLGFVIGRKRKERKVGKKH</sequence>
<dbReference type="Pfam" id="PF00076">
    <property type="entry name" value="RRM_1"/>
    <property type="match status" value="3"/>
</dbReference>
<evidence type="ECO:0000259" key="7">
    <source>
        <dbReference type="PROSITE" id="PS50102"/>
    </source>
</evidence>
<dbReference type="Gene3D" id="3.30.70.330">
    <property type="match status" value="5"/>
</dbReference>
<reference evidence="8" key="1">
    <citation type="submission" date="2020-11" db="EMBL/GenBank/DDBJ databases">
        <authorList>
            <consortium name="DOE Joint Genome Institute"/>
            <person name="Ahrendt S."/>
            <person name="Riley R."/>
            <person name="Andreopoulos W."/>
            <person name="Labutti K."/>
            <person name="Pangilinan J."/>
            <person name="Ruiz-Duenas F.J."/>
            <person name="Barrasa J.M."/>
            <person name="Sanchez-Garcia M."/>
            <person name="Camarero S."/>
            <person name="Miyauchi S."/>
            <person name="Serrano A."/>
            <person name="Linde D."/>
            <person name="Babiker R."/>
            <person name="Drula E."/>
            <person name="Ayuso-Fernandez I."/>
            <person name="Pacheco R."/>
            <person name="Padilla G."/>
            <person name="Ferreira P."/>
            <person name="Barriuso J."/>
            <person name="Kellner H."/>
            <person name="Castanera R."/>
            <person name="Alfaro M."/>
            <person name="Ramirez L."/>
            <person name="Pisabarro A.G."/>
            <person name="Kuo A."/>
            <person name="Tritt A."/>
            <person name="Lipzen A."/>
            <person name="He G."/>
            <person name="Yan M."/>
            <person name="Ng V."/>
            <person name="Cullen D."/>
            <person name="Martin F."/>
            <person name="Rosso M.-N."/>
            <person name="Henrissat B."/>
            <person name="Hibbett D."/>
            <person name="Martinez A.T."/>
            <person name="Grigoriev I.V."/>
        </authorList>
    </citation>
    <scope>NUCLEOTIDE SEQUENCE</scope>
    <source>
        <strain evidence="8">AH 40177</strain>
    </source>
</reference>
<keyword evidence="2" id="KW-0677">Repeat</keyword>
<feature type="compositionally biased region" description="Basic residues" evidence="6">
    <location>
        <begin position="320"/>
        <end position="330"/>
    </location>
</feature>
<keyword evidence="3 5" id="KW-0694">RNA-binding</keyword>
<gene>
    <name evidence="8" type="ORF">BDP27DRAFT_1328018</name>
</gene>
<dbReference type="EMBL" id="JADNRY010000066">
    <property type="protein sequence ID" value="KAF9067935.1"/>
    <property type="molecule type" value="Genomic_DNA"/>
</dbReference>
<dbReference type="PANTHER" id="PTHR48039:SF5">
    <property type="entry name" value="RNA-BINDING PROTEIN 28"/>
    <property type="match status" value="1"/>
</dbReference>
<dbReference type="SUPFAM" id="SSF54928">
    <property type="entry name" value="RNA-binding domain, RBD"/>
    <property type="match status" value="3"/>
</dbReference>
<evidence type="ECO:0000256" key="1">
    <source>
        <dbReference type="ARBA" id="ARBA00004123"/>
    </source>
</evidence>
<dbReference type="AlphaFoldDB" id="A0A9P5U5M1"/>
<dbReference type="InterPro" id="IPR034808">
    <property type="entry name" value="Nop4p_RRM3"/>
</dbReference>
<feature type="compositionally biased region" description="Acidic residues" evidence="6">
    <location>
        <begin position="344"/>
        <end position="358"/>
    </location>
</feature>
<feature type="domain" description="RRM" evidence="7">
    <location>
        <begin position="231"/>
        <end position="314"/>
    </location>
</feature>
<feature type="domain" description="RRM" evidence="7">
    <location>
        <begin position="449"/>
        <end position="560"/>
    </location>
</feature>
<feature type="domain" description="RRM" evidence="7">
    <location>
        <begin position="20"/>
        <end position="100"/>
    </location>
</feature>
<feature type="region of interest" description="Disordered" evidence="6">
    <location>
        <begin position="380"/>
        <end position="448"/>
    </location>
</feature>
<protein>
    <recommendedName>
        <fullName evidence="7">RRM domain-containing protein</fullName>
    </recommendedName>
</protein>
<dbReference type="InterPro" id="IPR000504">
    <property type="entry name" value="RRM_dom"/>
</dbReference>
<proteinExistence type="predicted"/>
<dbReference type="CDD" id="cd00590">
    <property type="entry name" value="RRM_SF"/>
    <property type="match status" value="1"/>
</dbReference>
<dbReference type="FunFam" id="3.30.70.330:FF:000406">
    <property type="entry name" value="Related to Nucleolar protein NOP4"/>
    <property type="match status" value="1"/>
</dbReference>
<dbReference type="PROSITE" id="PS50102">
    <property type="entry name" value="RRM"/>
    <property type="match status" value="3"/>
</dbReference>
<comment type="caution">
    <text evidence="8">The sequence shown here is derived from an EMBL/GenBank/DDBJ whole genome shotgun (WGS) entry which is preliminary data.</text>
</comment>
<feature type="region of interest" description="Disordered" evidence="6">
    <location>
        <begin position="856"/>
        <end position="887"/>
    </location>
</feature>
<keyword evidence="9" id="KW-1185">Reference proteome</keyword>
<accession>A0A9P5U5M1</accession>
<evidence type="ECO:0000313" key="8">
    <source>
        <dbReference type="EMBL" id="KAF9067935.1"/>
    </source>
</evidence>
<feature type="region of interest" description="Disordered" evidence="6">
    <location>
        <begin position="97"/>
        <end position="128"/>
    </location>
</feature>
<evidence type="ECO:0000256" key="3">
    <source>
        <dbReference type="ARBA" id="ARBA00022884"/>
    </source>
</evidence>
<feature type="compositionally biased region" description="Basic and acidic residues" evidence="6">
    <location>
        <begin position="666"/>
        <end position="679"/>
    </location>
</feature>
<organism evidence="8 9">
    <name type="scientific">Rhodocollybia butyracea</name>
    <dbReference type="NCBI Taxonomy" id="206335"/>
    <lineage>
        <taxon>Eukaryota</taxon>
        <taxon>Fungi</taxon>
        <taxon>Dikarya</taxon>
        <taxon>Basidiomycota</taxon>
        <taxon>Agaricomycotina</taxon>
        <taxon>Agaricomycetes</taxon>
        <taxon>Agaricomycetidae</taxon>
        <taxon>Agaricales</taxon>
        <taxon>Marasmiineae</taxon>
        <taxon>Omphalotaceae</taxon>
        <taxon>Rhodocollybia</taxon>
    </lineage>
</organism>
<dbReference type="GO" id="GO:0003729">
    <property type="term" value="F:mRNA binding"/>
    <property type="evidence" value="ECO:0007669"/>
    <property type="project" value="TreeGrafter"/>
</dbReference>
<dbReference type="GO" id="GO:0005730">
    <property type="term" value="C:nucleolus"/>
    <property type="evidence" value="ECO:0007669"/>
    <property type="project" value="TreeGrafter"/>
</dbReference>
<evidence type="ECO:0000256" key="6">
    <source>
        <dbReference type="SAM" id="MobiDB-lite"/>
    </source>
</evidence>
<keyword evidence="4" id="KW-0539">Nucleus</keyword>
<evidence type="ECO:0000256" key="2">
    <source>
        <dbReference type="ARBA" id="ARBA00022737"/>
    </source>
</evidence>
<feature type="compositionally biased region" description="Basic residues" evidence="6">
    <location>
        <begin position="875"/>
        <end position="887"/>
    </location>
</feature>
<feature type="region of interest" description="Disordered" evidence="6">
    <location>
        <begin position="666"/>
        <end position="715"/>
    </location>
</feature>
<feature type="region of interest" description="Disordered" evidence="6">
    <location>
        <begin position="315"/>
        <end position="364"/>
    </location>
</feature>
<name>A0A9P5U5M1_9AGAR</name>
<dbReference type="InterPro" id="IPR035979">
    <property type="entry name" value="RBD_domain_sf"/>
</dbReference>
<comment type="subcellular location">
    <subcellularLocation>
        <location evidence="1">Nucleus</location>
    </subcellularLocation>
</comment>
<evidence type="ECO:0000313" key="9">
    <source>
        <dbReference type="Proteomes" id="UP000772434"/>
    </source>
</evidence>
<dbReference type="InterPro" id="IPR012677">
    <property type="entry name" value="Nucleotide-bd_a/b_plait_sf"/>
</dbReference>
<dbReference type="Proteomes" id="UP000772434">
    <property type="component" value="Unassembled WGS sequence"/>
</dbReference>
<dbReference type="CDD" id="cd12676">
    <property type="entry name" value="RRM3_Nop4p"/>
    <property type="match status" value="1"/>
</dbReference>
<feature type="compositionally biased region" description="Basic and acidic residues" evidence="6">
    <location>
        <begin position="100"/>
        <end position="114"/>
    </location>
</feature>
<feature type="compositionally biased region" description="Basic and acidic residues" evidence="6">
    <location>
        <begin position="331"/>
        <end position="343"/>
    </location>
</feature>
<evidence type="ECO:0000256" key="5">
    <source>
        <dbReference type="PROSITE-ProRule" id="PRU00176"/>
    </source>
</evidence>
<dbReference type="OrthoDB" id="267048at2759"/>
<feature type="compositionally biased region" description="Acidic residues" evidence="6">
    <location>
        <begin position="385"/>
        <end position="406"/>
    </location>
</feature>
<dbReference type="PANTHER" id="PTHR48039">
    <property type="entry name" value="RNA-BINDING MOTIF PROTEIN 14B"/>
    <property type="match status" value="1"/>
</dbReference>
<dbReference type="SMART" id="SM00360">
    <property type="entry name" value="RRM"/>
    <property type="match status" value="5"/>
</dbReference>
<dbReference type="InterPro" id="IPR051945">
    <property type="entry name" value="RRM_MRD1_RNA_proc_ribogen"/>
</dbReference>
<evidence type="ECO:0000256" key="4">
    <source>
        <dbReference type="ARBA" id="ARBA00023242"/>
    </source>
</evidence>